<name>A0A9N9RPN4_9DIPT</name>
<dbReference type="InterPro" id="IPR050216">
    <property type="entry name" value="LRR_domain-containing"/>
</dbReference>
<evidence type="ECO:0000313" key="5">
    <source>
        <dbReference type="Proteomes" id="UP001153620"/>
    </source>
</evidence>
<dbReference type="InterPro" id="IPR003591">
    <property type="entry name" value="Leu-rich_rpt_typical-subtyp"/>
</dbReference>
<dbReference type="EMBL" id="OU895877">
    <property type="protein sequence ID" value="CAG9800616.1"/>
    <property type="molecule type" value="Genomic_DNA"/>
</dbReference>
<proteinExistence type="predicted"/>
<protein>
    <recommendedName>
        <fullName evidence="6">Leucine-rich repeat-containing protein 58</fullName>
    </recommendedName>
</protein>
<dbReference type="SMART" id="SM00369">
    <property type="entry name" value="LRR_TYP"/>
    <property type="match status" value="4"/>
</dbReference>
<reference evidence="4" key="2">
    <citation type="submission" date="2022-10" db="EMBL/GenBank/DDBJ databases">
        <authorList>
            <consortium name="ENA_rothamsted_submissions"/>
            <consortium name="culmorum"/>
            <person name="King R."/>
        </authorList>
    </citation>
    <scope>NUCLEOTIDE SEQUENCE</scope>
</reference>
<accession>A0A9N9RPN4</accession>
<organism evidence="4 5">
    <name type="scientific">Chironomus riparius</name>
    <dbReference type="NCBI Taxonomy" id="315576"/>
    <lineage>
        <taxon>Eukaryota</taxon>
        <taxon>Metazoa</taxon>
        <taxon>Ecdysozoa</taxon>
        <taxon>Arthropoda</taxon>
        <taxon>Hexapoda</taxon>
        <taxon>Insecta</taxon>
        <taxon>Pterygota</taxon>
        <taxon>Neoptera</taxon>
        <taxon>Endopterygota</taxon>
        <taxon>Diptera</taxon>
        <taxon>Nematocera</taxon>
        <taxon>Chironomoidea</taxon>
        <taxon>Chironomidae</taxon>
        <taxon>Chironominae</taxon>
        <taxon>Chironomus</taxon>
    </lineage>
</organism>
<dbReference type="PROSITE" id="PS51450">
    <property type="entry name" value="LRR"/>
    <property type="match status" value="3"/>
</dbReference>
<dbReference type="InterPro" id="IPR032675">
    <property type="entry name" value="LRR_dom_sf"/>
</dbReference>
<dbReference type="Proteomes" id="UP001153620">
    <property type="component" value="Chromosome 1"/>
</dbReference>
<sequence>MENYTSDSSESDSHTIDYQNRNLTVSKAEDFFLNLFDNEMAYTEIETVILYNNHLSSLPLSLLQFTNLHTLDISNNSLATLNVEVFLQCPLRTFIAKNNLLTNDSLPKTFASKSKLGQLRELNLSGNMLTRFPNQILELHSIKYLYLNGNLIQSIHKDIWKLKNLQVLSMGANKIRDVPDTIGNLVQMQGLNLCDNLIDKLPSSIARLHNLKTLSLHKNAIRTLPPELISLRNLTELSLRDNPLVDRFVQHLSMTPTTLKESAARVVKISELLYSPENLPRTLIDYLSFANCCVNPNCKGVYFDNRVENVKFIDFCGKYRVPFMQYLCSSKCVDNANVDAQQPSASGFMMRKVLLG</sequence>
<keyword evidence="2" id="KW-0677">Repeat</keyword>
<keyword evidence="1" id="KW-0433">Leucine-rich repeat</keyword>
<reference evidence="4" key="1">
    <citation type="submission" date="2022-01" db="EMBL/GenBank/DDBJ databases">
        <authorList>
            <person name="King R."/>
        </authorList>
    </citation>
    <scope>NUCLEOTIDE SEQUENCE</scope>
</reference>
<evidence type="ECO:0008006" key="6">
    <source>
        <dbReference type="Google" id="ProtNLM"/>
    </source>
</evidence>
<dbReference type="PANTHER" id="PTHR48051:SF1">
    <property type="entry name" value="RAS SUPPRESSOR PROTEIN 1"/>
    <property type="match status" value="1"/>
</dbReference>
<dbReference type="Gene3D" id="3.80.10.10">
    <property type="entry name" value="Ribonuclease Inhibitor"/>
    <property type="match status" value="2"/>
</dbReference>
<dbReference type="SMART" id="SM00365">
    <property type="entry name" value="LRR_SD22"/>
    <property type="match status" value="4"/>
</dbReference>
<evidence type="ECO:0000313" key="4">
    <source>
        <dbReference type="EMBL" id="CAG9800618.1"/>
    </source>
</evidence>
<gene>
    <name evidence="3" type="ORF">CHIRRI_LOCUS3556</name>
    <name evidence="4" type="ORF">CHIRRI_LOCUS3558</name>
</gene>
<evidence type="ECO:0000256" key="1">
    <source>
        <dbReference type="ARBA" id="ARBA00022614"/>
    </source>
</evidence>
<dbReference type="OrthoDB" id="1053178at2759"/>
<dbReference type="Pfam" id="PF00560">
    <property type="entry name" value="LRR_1"/>
    <property type="match status" value="2"/>
</dbReference>
<evidence type="ECO:0000313" key="3">
    <source>
        <dbReference type="EMBL" id="CAG9800616.1"/>
    </source>
</evidence>
<dbReference type="SUPFAM" id="SSF52047">
    <property type="entry name" value="RNI-like"/>
    <property type="match status" value="1"/>
</dbReference>
<evidence type="ECO:0000256" key="2">
    <source>
        <dbReference type="ARBA" id="ARBA00022737"/>
    </source>
</evidence>
<dbReference type="InterPro" id="IPR001611">
    <property type="entry name" value="Leu-rich_rpt"/>
</dbReference>
<dbReference type="EMBL" id="OU895877">
    <property type="protein sequence ID" value="CAG9800618.1"/>
    <property type="molecule type" value="Genomic_DNA"/>
</dbReference>
<dbReference type="Pfam" id="PF13855">
    <property type="entry name" value="LRR_8"/>
    <property type="match status" value="1"/>
</dbReference>
<keyword evidence="5" id="KW-1185">Reference proteome</keyword>
<dbReference type="PANTHER" id="PTHR48051">
    <property type="match status" value="1"/>
</dbReference>
<dbReference type="GO" id="GO:0005737">
    <property type="term" value="C:cytoplasm"/>
    <property type="evidence" value="ECO:0007669"/>
    <property type="project" value="TreeGrafter"/>
</dbReference>
<dbReference type="AlphaFoldDB" id="A0A9N9RPN4"/>